<dbReference type="SUPFAM" id="SSF55811">
    <property type="entry name" value="Nudix"/>
    <property type="match status" value="1"/>
</dbReference>
<comment type="function">
    <text evidence="21">Oxidized purine nucleoside triphosphate hydrolase which is a prominent sanitizer of the oxidized nucleotide pool. Catalyzes the hydrolysis of 2-oxo-dATP (2-hydroxy-dATP) into 2-oxo-dAMP. Also has a significant hydrolase activity toward 2-oxo-ATP, 8-oxo-dGTP and 8-oxo-dATP. Through the hydrolysis of oxidized purine nucleoside triphosphates, prevents their incorporation into DNA and the subsequent transversions A:T to C:G and G:C to T:A. Also catalyzes the hydrolysis of methylated purine nucleoside triphosphate preventing their integration into DNA. Through this antimutagenic activity protects cells from oxidative stress.</text>
</comment>
<dbReference type="RefSeq" id="WP_208740875.1">
    <property type="nucleotide sequence ID" value="NZ_CP024915.1"/>
</dbReference>
<dbReference type="AlphaFoldDB" id="A0A2L0UJ44"/>
<evidence type="ECO:0000256" key="11">
    <source>
        <dbReference type="ARBA" id="ARBA00026103"/>
    </source>
</evidence>
<comment type="catalytic activity">
    <reaction evidence="20">
        <text>N(6)-methyl-dATP + H2O = N(6)-methyl-dAMP + diphosphate + H(+)</text>
        <dbReference type="Rhea" id="RHEA:67604"/>
        <dbReference type="ChEBI" id="CHEBI:15377"/>
        <dbReference type="ChEBI" id="CHEBI:15378"/>
        <dbReference type="ChEBI" id="CHEBI:33019"/>
        <dbReference type="ChEBI" id="CHEBI:169976"/>
        <dbReference type="ChEBI" id="CHEBI:172872"/>
    </reaction>
    <physiologicalReaction direction="left-to-right" evidence="20">
        <dbReference type="Rhea" id="RHEA:67605"/>
    </physiologicalReaction>
</comment>
<organism evidence="23 24">
    <name type="scientific">Arthrobacter agilis</name>
    <dbReference type="NCBI Taxonomy" id="37921"/>
    <lineage>
        <taxon>Bacteria</taxon>
        <taxon>Bacillati</taxon>
        <taxon>Actinomycetota</taxon>
        <taxon>Actinomycetes</taxon>
        <taxon>Micrococcales</taxon>
        <taxon>Micrococcaceae</taxon>
        <taxon>Arthrobacter</taxon>
    </lineage>
</organism>
<evidence type="ECO:0000256" key="13">
    <source>
        <dbReference type="ARBA" id="ARBA00029673"/>
    </source>
</evidence>
<evidence type="ECO:0000256" key="9">
    <source>
        <dbReference type="ARBA" id="ARBA00024486"/>
    </source>
</evidence>
<evidence type="ECO:0000256" key="16">
    <source>
        <dbReference type="ARBA" id="ARBA00031927"/>
    </source>
</evidence>
<dbReference type="GO" id="GO:0008413">
    <property type="term" value="F:8-oxo-7,8-dihydroguanosine triphosphate pyrophosphatase activity"/>
    <property type="evidence" value="ECO:0007669"/>
    <property type="project" value="InterPro"/>
</dbReference>
<evidence type="ECO:0000259" key="22">
    <source>
        <dbReference type="PROSITE" id="PS51462"/>
    </source>
</evidence>
<evidence type="ECO:0000256" key="2">
    <source>
        <dbReference type="ARBA" id="ARBA00005582"/>
    </source>
</evidence>
<sequence length="180" mass="19208">MARATGVPGTPALPGEWQTIDGIAYRNVALCFLFRVHDGVREVLLGLKRTGFGTGRVVALGGKIDGQESAVDAAVREVAEESGIQLSAADVRSAGRITWSFPAQPGWNMAAHLFTADAGNALPVAGEEIEPRWYTVDALPWNGMWQDGPHWIPALLDGHPVDARIVMAPDNEAVDSAVLE</sequence>
<evidence type="ECO:0000256" key="10">
    <source>
        <dbReference type="ARBA" id="ARBA00024596"/>
    </source>
</evidence>
<keyword evidence="4" id="KW-0479">Metal-binding</keyword>
<dbReference type="InterPro" id="IPR015797">
    <property type="entry name" value="NUDIX_hydrolase-like_dom_sf"/>
</dbReference>
<dbReference type="PANTHER" id="PTHR43758:SF2">
    <property type="entry name" value="OXIDIZED PURINE NUCLEOSIDE TRIPHOSPHATE HYDROLASE"/>
    <property type="match status" value="1"/>
</dbReference>
<protein>
    <recommendedName>
        <fullName evidence="12">Oxidized purine nucleoside triphosphate hydrolase</fullName>
        <ecNumber evidence="11">3.6.1.56</ecNumber>
    </recommendedName>
    <alternativeName>
        <fullName evidence="16">2-hydroxy-dATP diphosphatase</fullName>
    </alternativeName>
    <alternativeName>
        <fullName evidence="15">7,8-dihydro-8-oxoguanine triphosphatase</fullName>
    </alternativeName>
    <alternativeName>
        <fullName evidence="14">8-oxo-dGTPase</fullName>
    </alternativeName>
    <alternativeName>
        <fullName evidence="17">Methylated purine nucleoside triphosphate hydrolase</fullName>
    </alternativeName>
    <alternativeName>
        <fullName evidence="13">Nucleoside diphosphate-linked moiety X motif 1</fullName>
    </alternativeName>
</protein>
<comment type="catalytic activity">
    <reaction evidence="8">
        <text>2-oxo-dATP + H2O = 2-oxo-dAMP + diphosphate + H(+)</text>
        <dbReference type="Rhea" id="RHEA:31583"/>
        <dbReference type="ChEBI" id="CHEBI:15377"/>
        <dbReference type="ChEBI" id="CHEBI:15378"/>
        <dbReference type="ChEBI" id="CHEBI:33019"/>
        <dbReference type="ChEBI" id="CHEBI:63212"/>
        <dbReference type="ChEBI" id="CHEBI:77897"/>
        <dbReference type="EC" id="3.6.1.56"/>
    </reaction>
    <physiologicalReaction direction="left-to-right" evidence="8">
        <dbReference type="Rhea" id="RHEA:31584"/>
    </physiologicalReaction>
</comment>
<evidence type="ECO:0000313" key="24">
    <source>
        <dbReference type="Proteomes" id="UP000239187"/>
    </source>
</evidence>
<dbReference type="InterPro" id="IPR003563">
    <property type="entry name" value="8ODP"/>
</dbReference>
<keyword evidence="5 23" id="KW-0378">Hydrolase</keyword>
<dbReference type="PROSITE" id="PS00893">
    <property type="entry name" value="NUDIX_BOX"/>
    <property type="match status" value="1"/>
</dbReference>
<dbReference type="EC" id="3.6.1.56" evidence="11"/>
<evidence type="ECO:0000256" key="20">
    <source>
        <dbReference type="ARBA" id="ARBA00049032"/>
    </source>
</evidence>
<comment type="cofactor">
    <cofactor evidence="1">
        <name>Mg(2+)</name>
        <dbReference type="ChEBI" id="CHEBI:18420"/>
    </cofactor>
</comment>
<dbReference type="CDD" id="cd03427">
    <property type="entry name" value="NUDIX_MTH1_Nudt1"/>
    <property type="match status" value="1"/>
</dbReference>
<comment type="catalytic activity">
    <reaction evidence="10">
        <text>2-oxo-ATP + H2O = 2-oxo-AMP + diphosphate + H(+)</text>
        <dbReference type="Rhea" id="RHEA:67392"/>
        <dbReference type="ChEBI" id="CHEBI:15377"/>
        <dbReference type="ChEBI" id="CHEBI:15378"/>
        <dbReference type="ChEBI" id="CHEBI:33019"/>
        <dbReference type="ChEBI" id="CHEBI:71395"/>
        <dbReference type="ChEBI" id="CHEBI:172878"/>
    </reaction>
    <physiologicalReaction direction="left-to-right" evidence="10">
        <dbReference type="Rhea" id="RHEA:67393"/>
    </physiologicalReaction>
</comment>
<evidence type="ECO:0000256" key="3">
    <source>
        <dbReference type="ARBA" id="ARBA00011245"/>
    </source>
</evidence>
<gene>
    <name evidence="23" type="ORF">CVO76_04490</name>
</gene>
<proteinExistence type="inferred from homology"/>
<evidence type="ECO:0000256" key="15">
    <source>
        <dbReference type="ARBA" id="ARBA00030682"/>
    </source>
</evidence>
<comment type="catalytic activity">
    <reaction evidence="7">
        <text>8-oxo-dATP + H2O = 8-oxo-dAMP + diphosphate + H(+)</text>
        <dbReference type="Rhea" id="RHEA:65396"/>
        <dbReference type="ChEBI" id="CHEBI:15377"/>
        <dbReference type="ChEBI" id="CHEBI:15378"/>
        <dbReference type="ChEBI" id="CHEBI:33019"/>
        <dbReference type="ChEBI" id="CHEBI:71361"/>
        <dbReference type="ChEBI" id="CHEBI:172871"/>
    </reaction>
    <physiologicalReaction direction="left-to-right" evidence="7">
        <dbReference type="Rhea" id="RHEA:65397"/>
    </physiologicalReaction>
</comment>
<evidence type="ECO:0000256" key="6">
    <source>
        <dbReference type="ARBA" id="ARBA00022842"/>
    </source>
</evidence>
<evidence type="ECO:0000256" key="4">
    <source>
        <dbReference type="ARBA" id="ARBA00022723"/>
    </source>
</evidence>
<dbReference type="Proteomes" id="UP000239187">
    <property type="component" value="Chromosome"/>
</dbReference>
<comment type="catalytic activity">
    <reaction evidence="18">
        <text>N(6)-methyl-ATP + H2O = N(6)-methyl-AMP + diphosphate + H(+)</text>
        <dbReference type="Rhea" id="RHEA:67608"/>
        <dbReference type="ChEBI" id="CHEBI:15377"/>
        <dbReference type="ChEBI" id="CHEBI:15378"/>
        <dbReference type="ChEBI" id="CHEBI:33019"/>
        <dbReference type="ChEBI" id="CHEBI:144842"/>
        <dbReference type="ChEBI" id="CHEBI:172873"/>
    </reaction>
    <physiologicalReaction direction="left-to-right" evidence="18">
        <dbReference type="Rhea" id="RHEA:67609"/>
    </physiologicalReaction>
</comment>
<accession>A0A2L0UJ44</accession>
<dbReference type="InterPro" id="IPR000086">
    <property type="entry name" value="NUDIX_hydrolase_dom"/>
</dbReference>
<evidence type="ECO:0000256" key="14">
    <source>
        <dbReference type="ARBA" id="ARBA00030634"/>
    </source>
</evidence>
<evidence type="ECO:0000256" key="19">
    <source>
        <dbReference type="ARBA" id="ARBA00048894"/>
    </source>
</evidence>
<dbReference type="GO" id="GO:0042262">
    <property type="term" value="P:DNA protection"/>
    <property type="evidence" value="ECO:0007669"/>
    <property type="project" value="InterPro"/>
</dbReference>
<feature type="domain" description="Nudix hydrolase" evidence="22">
    <location>
        <begin position="24"/>
        <end position="160"/>
    </location>
</feature>
<keyword evidence="6" id="KW-0460">Magnesium</keyword>
<evidence type="ECO:0000256" key="12">
    <source>
        <dbReference type="ARBA" id="ARBA00026218"/>
    </source>
</evidence>
<dbReference type="InterPro" id="IPR020084">
    <property type="entry name" value="NUDIX_hydrolase_CS"/>
</dbReference>
<dbReference type="PROSITE" id="PS51462">
    <property type="entry name" value="NUDIX"/>
    <property type="match status" value="1"/>
</dbReference>
<name>A0A2L0UJ44_9MICC</name>
<dbReference type="GO" id="GO:0008828">
    <property type="term" value="F:dATP diphosphatase activity"/>
    <property type="evidence" value="ECO:0007669"/>
    <property type="project" value="UniProtKB-EC"/>
</dbReference>
<evidence type="ECO:0000256" key="5">
    <source>
        <dbReference type="ARBA" id="ARBA00022801"/>
    </source>
</evidence>
<evidence type="ECO:0000256" key="1">
    <source>
        <dbReference type="ARBA" id="ARBA00001946"/>
    </source>
</evidence>
<evidence type="ECO:0000256" key="21">
    <source>
        <dbReference type="ARBA" id="ARBA00053094"/>
    </source>
</evidence>
<dbReference type="PRINTS" id="PR01403">
    <property type="entry name" value="8OXTPHPHTASE"/>
</dbReference>
<reference evidence="23 24" key="1">
    <citation type="submission" date="2017-11" db="EMBL/GenBank/DDBJ databases">
        <title>Draft genome of Arthrobacter agilis strain UMCV2, a plant growth-promoting rhizobacterium and biocontrol capacity of phytopathogenic fungi.</title>
        <authorList>
            <person name="Martinez-Camara R."/>
            <person name="Santoyo G."/>
            <person name="Moreno-Hagelsieb G."/>
            <person name="Valencia-Cantero E."/>
        </authorList>
    </citation>
    <scope>NUCLEOTIDE SEQUENCE [LARGE SCALE GENOMIC DNA]</scope>
    <source>
        <strain evidence="23 24">UMCV2</strain>
    </source>
</reference>
<dbReference type="PANTHER" id="PTHR43758">
    <property type="entry name" value="7,8-DIHYDRO-8-OXOGUANINE TRIPHOSPHATASE"/>
    <property type="match status" value="1"/>
</dbReference>
<comment type="catalytic activity">
    <reaction evidence="9">
        <text>8-oxo-dGTP + H2O = 8-oxo-dGMP + diphosphate + H(+)</text>
        <dbReference type="Rhea" id="RHEA:31575"/>
        <dbReference type="ChEBI" id="CHEBI:15377"/>
        <dbReference type="ChEBI" id="CHEBI:15378"/>
        <dbReference type="ChEBI" id="CHEBI:33019"/>
        <dbReference type="ChEBI" id="CHEBI:63224"/>
        <dbReference type="ChEBI" id="CHEBI:77896"/>
    </reaction>
    <physiologicalReaction direction="left-to-right" evidence="9">
        <dbReference type="Rhea" id="RHEA:31576"/>
    </physiologicalReaction>
</comment>
<dbReference type="Gene3D" id="3.90.79.10">
    <property type="entry name" value="Nucleoside Triphosphate Pyrophosphohydrolase"/>
    <property type="match status" value="1"/>
</dbReference>
<dbReference type="Pfam" id="PF00293">
    <property type="entry name" value="NUDIX"/>
    <property type="match status" value="1"/>
</dbReference>
<evidence type="ECO:0000256" key="8">
    <source>
        <dbReference type="ARBA" id="ARBA00024459"/>
    </source>
</evidence>
<comment type="similarity">
    <text evidence="2">Belongs to the Nudix hydrolase family.</text>
</comment>
<dbReference type="GO" id="GO:0046872">
    <property type="term" value="F:metal ion binding"/>
    <property type="evidence" value="ECO:0007669"/>
    <property type="project" value="UniProtKB-KW"/>
</dbReference>
<evidence type="ECO:0000256" key="18">
    <source>
        <dbReference type="ARBA" id="ARBA00048002"/>
    </source>
</evidence>
<evidence type="ECO:0000256" key="7">
    <source>
        <dbReference type="ARBA" id="ARBA00024448"/>
    </source>
</evidence>
<evidence type="ECO:0000256" key="17">
    <source>
        <dbReference type="ARBA" id="ARBA00032071"/>
    </source>
</evidence>
<comment type="catalytic activity">
    <reaction evidence="19">
        <text>O(6)-methyl-dGTP + H2O = O(6)-methyl-dGMP + diphosphate + H(+)</text>
        <dbReference type="Rhea" id="RHEA:67600"/>
        <dbReference type="ChEBI" id="CHEBI:15377"/>
        <dbReference type="ChEBI" id="CHEBI:15378"/>
        <dbReference type="ChEBI" id="CHEBI:33019"/>
        <dbReference type="ChEBI" id="CHEBI:169974"/>
        <dbReference type="ChEBI" id="CHEBI:169975"/>
    </reaction>
    <physiologicalReaction direction="left-to-right" evidence="19">
        <dbReference type="Rhea" id="RHEA:67601"/>
    </physiologicalReaction>
</comment>
<dbReference type="EMBL" id="CP024915">
    <property type="protein sequence ID" value="AUZ89249.1"/>
    <property type="molecule type" value="Genomic_DNA"/>
</dbReference>
<comment type="subunit">
    <text evidence="3">Monomer.</text>
</comment>
<evidence type="ECO:0000313" key="23">
    <source>
        <dbReference type="EMBL" id="AUZ89249.1"/>
    </source>
</evidence>
<dbReference type="GO" id="GO:0005737">
    <property type="term" value="C:cytoplasm"/>
    <property type="evidence" value="ECO:0007669"/>
    <property type="project" value="TreeGrafter"/>
</dbReference>